<dbReference type="EMBL" id="JACHVX010000001">
    <property type="protein sequence ID" value="MBB2921469.1"/>
    <property type="molecule type" value="Genomic_DNA"/>
</dbReference>
<evidence type="ECO:0000313" key="2">
    <source>
        <dbReference type="EMBL" id="MBB2921469.1"/>
    </source>
</evidence>
<feature type="transmembrane region" description="Helical" evidence="1">
    <location>
        <begin position="78"/>
        <end position="98"/>
    </location>
</feature>
<accession>A0A7W4UCV7</accession>
<keyword evidence="1" id="KW-1133">Transmembrane helix</keyword>
<evidence type="ECO:0000313" key="3">
    <source>
        <dbReference type="Proteomes" id="UP000518206"/>
    </source>
</evidence>
<reference evidence="2 3" key="2">
    <citation type="submission" date="2020-08" db="EMBL/GenBank/DDBJ databases">
        <authorList>
            <person name="Partida-Martinez L."/>
            <person name="Huntemann M."/>
            <person name="Clum A."/>
            <person name="Wang J."/>
            <person name="Palaniappan K."/>
            <person name="Ritter S."/>
            <person name="Chen I.-M."/>
            <person name="Stamatis D."/>
            <person name="Reddy T."/>
            <person name="O'Malley R."/>
            <person name="Daum C."/>
            <person name="Shapiro N."/>
            <person name="Ivanova N."/>
            <person name="Kyrpides N."/>
            <person name="Woyke T."/>
        </authorList>
    </citation>
    <scope>NUCLEOTIDE SEQUENCE [LARGE SCALE GENOMIC DNA]</scope>
    <source>
        <strain evidence="2 3">RAS26</strain>
    </source>
</reference>
<evidence type="ECO:0000256" key="1">
    <source>
        <dbReference type="SAM" id="Phobius"/>
    </source>
</evidence>
<protein>
    <recommendedName>
        <fullName evidence="4">Small integral membrane protein</fullName>
    </recommendedName>
</protein>
<sequence>MSDDSAGTAVTSPVPRRLWDRYVRTAPSPPLAPIRARLWPGGKAVTWDSLDSATRAAVLDQYKVYVEGADRISARRGVANSFFLALNTAVVTLVGIVAEHPVRISAVMILAPWLALVVQCLAWFWILRSYRQLSSAKYAVIGAIEEALPSSPWWRAEWSALGGGTDSTRYWPFSHVEQLIPALFAGVYSLGFLLLAVR</sequence>
<keyword evidence="1" id="KW-0472">Membrane</keyword>
<dbReference type="Pfam" id="PF24838">
    <property type="entry name" value="8xMP"/>
    <property type="match status" value="1"/>
</dbReference>
<comment type="caution">
    <text evidence="2">The sequence shown here is derived from an EMBL/GenBank/DDBJ whole genome shotgun (WGS) entry which is preliminary data.</text>
</comment>
<feature type="transmembrane region" description="Helical" evidence="1">
    <location>
        <begin position="104"/>
        <end position="127"/>
    </location>
</feature>
<name>A0A7W4UCV7_9CELL</name>
<gene>
    <name evidence="2" type="ORF">FHR80_000363</name>
</gene>
<proteinExistence type="predicted"/>
<dbReference type="Proteomes" id="UP000518206">
    <property type="component" value="Unassembled WGS sequence"/>
</dbReference>
<keyword evidence="1" id="KW-0812">Transmembrane</keyword>
<organism evidence="2 3">
    <name type="scientific">Cellulomonas cellasea</name>
    <dbReference type="NCBI Taxonomy" id="43670"/>
    <lineage>
        <taxon>Bacteria</taxon>
        <taxon>Bacillati</taxon>
        <taxon>Actinomycetota</taxon>
        <taxon>Actinomycetes</taxon>
        <taxon>Micrococcales</taxon>
        <taxon>Cellulomonadaceae</taxon>
        <taxon>Cellulomonas</taxon>
    </lineage>
</organism>
<evidence type="ECO:0008006" key="4">
    <source>
        <dbReference type="Google" id="ProtNLM"/>
    </source>
</evidence>
<feature type="transmembrane region" description="Helical" evidence="1">
    <location>
        <begin position="179"/>
        <end position="197"/>
    </location>
</feature>
<dbReference type="AlphaFoldDB" id="A0A7W4UCV7"/>
<dbReference type="RefSeq" id="WP_221195934.1">
    <property type="nucleotide sequence ID" value="NZ_JACHVX010000001.1"/>
</dbReference>
<dbReference type="InterPro" id="IPR056918">
    <property type="entry name" value="8xMP"/>
</dbReference>
<reference evidence="2 3" key="1">
    <citation type="submission" date="2020-08" db="EMBL/GenBank/DDBJ databases">
        <title>The Agave Microbiome: Exploring the role of microbial communities in plant adaptations to desert environments.</title>
        <authorList>
            <person name="Partida-Martinez L.P."/>
        </authorList>
    </citation>
    <scope>NUCLEOTIDE SEQUENCE [LARGE SCALE GENOMIC DNA]</scope>
    <source>
        <strain evidence="2 3">RAS26</strain>
    </source>
</reference>